<evidence type="ECO:0000313" key="2">
    <source>
        <dbReference type="EMBL" id="SDM58994.1"/>
    </source>
</evidence>
<dbReference type="AlphaFoldDB" id="A0A1G9UGU9"/>
<proteinExistence type="predicted"/>
<dbReference type="Proteomes" id="UP000199759">
    <property type="component" value="Unassembled WGS sequence"/>
</dbReference>
<accession>A0A1G9UGU9</accession>
<reference evidence="2 3" key="1">
    <citation type="submission" date="2016-10" db="EMBL/GenBank/DDBJ databases">
        <authorList>
            <person name="de Groot N.N."/>
        </authorList>
    </citation>
    <scope>NUCLEOTIDE SEQUENCE [LARGE SCALE GENOMIC DNA]</scope>
    <source>
        <strain evidence="2 3">DSM 16077</strain>
    </source>
</reference>
<dbReference type="NCBIfam" id="TIGR00738">
    <property type="entry name" value="rrf2_super"/>
    <property type="match status" value="1"/>
</dbReference>
<sequence>MKLSTKGRYAVMAMADLAAASGSGPVTLAEIASRQSISLSYLEQLFAKLRRAEVVSSVRGPGGGYRLSREAAEIRISDIITAVDEPLRATRCSNAKGCLADGRRCVTHDLWDELGRHIFLFLSSVTLEDVTERRLLGSASGALGRLDRALELDLSQEAAQ</sequence>
<organism evidence="2 3">
    <name type="scientific">Maricaulis salignorans</name>
    <dbReference type="NCBI Taxonomy" id="144026"/>
    <lineage>
        <taxon>Bacteria</taxon>
        <taxon>Pseudomonadati</taxon>
        <taxon>Pseudomonadota</taxon>
        <taxon>Alphaproteobacteria</taxon>
        <taxon>Maricaulales</taxon>
        <taxon>Maricaulaceae</taxon>
        <taxon>Maricaulis</taxon>
    </lineage>
</organism>
<dbReference type="PROSITE" id="PS51197">
    <property type="entry name" value="HTH_RRF2_2"/>
    <property type="match status" value="1"/>
</dbReference>
<gene>
    <name evidence="2" type="ORF">SAMN04488568_11516</name>
</gene>
<dbReference type="Gene3D" id="1.10.10.10">
    <property type="entry name" value="Winged helix-like DNA-binding domain superfamily/Winged helix DNA-binding domain"/>
    <property type="match status" value="1"/>
</dbReference>
<dbReference type="GO" id="GO:0003677">
    <property type="term" value="F:DNA binding"/>
    <property type="evidence" value="ECO:0007669"/>
    <property type="project" value="UniProtKB-KW"/>
</dbReference>
<dbReference type="PANTHER" id="PTHR33221:SF5">
    <property type="entry name" value="HTH-TYPE TRANSCRIPTIONAL REGULATOR ISCR"/>
    <property type="match status" value="1"/>
</dbReference>
<keyword evidence="1" id="KW-0238">DNA-binding</keyword>
<dbReference type="Pfam" id="PF02082">
    <property type="entry name" value="Rrf2"/>
    <property type="match status" value="1"/>
</dbReference>
<dbReference type="SUPFAM" id="SSF46785">
    <property type="entry name" value="Winged helix' DNA-binding domain"/>
    <property type="match status" value="1"/>
</dbReference>
<dbReference type="PANTHER" id="PTHR33221">
    <property type="entry name" value="WINGED HELIX-TURN-HELIX TRANSCRIPTIONAL REGULATOR, RRF2 FAMILY"/>
    <property type="match status" value="1"/>
</dbReference>
<dbReference type="STRING" id="144026.SAMN04488568_11516"/>
<dbReference type="InterPro" id="IPR000944">
    <property type="entry name" value="Tscrpt_reg_Rrf2"/>
</dbReference>
<protein>
    <submittedName>
        <fullName evidence="2">Transcriptional regulator, BadM/Rrf2 family</fullName>
    </submittedName>
</protein>
<dbReference type="OrthoDB" id="9808360at2"/>
<dbReference type="GO" id="GO:0005829">
    <property type="term" value="C:cytosol"/>
    <property type="evidence" value="ECO:0007669"/>
    <property type="project" value="TreeGrafter"/>
</dbReference>
<dbReference type="InterPro" id="IPR036390">
    <property type="entry name" value="WH_DNA-bd_sf"/>
</dbReference>
<keyword evidence="3" id="KW-1185">Reference proteome</keyword>
<evidence type="ECO:0000256" key="1">
    <source>
        <dbReference type="ARBA" id="ARBA00023125"/>
    </source>
</evidence>
<dbReference type="RefSeq" id="WP_091770866.1">
    <property type="nucleotide sequence ID" value="NZ_FNHG01000015.1"/>
</dbReference>
<dbReference type="FunFam" id="1.10.10.10:FF:000026">
    <property type="entry name" value="HTH-type transcriptional regulator IscR"/>
    <property type="match status" value="1"/>
</dbReference>
<dbReference type="InterPro" id="IPR036388">
    <property type="entry name" value="WH-like_DNA-bd_sf"/>
</dbReference>
<evidence type="ECO:0000313" key="3">
    <source>
        <dbReference type="Proteomes" id="UP000199759"/>
    </source>
</evidence>
<name>A0A1G9UGU9_9PROT</name>
<dbReference type="EMBL" id="FNHG01000015">
    <property type="protein sequence ID" value="SDM58994.1"/>
    <property type="molecule type" value="Genomic_DNA"/>
</dbReference>
<dbReference type="GO" id="GO:0003700">
    <property type="term" value="F:DNA-binding transcription factor activity"/>
    <property type="evidence" value="ECO:0007669"/>
    <property type="project" value="TreeGrafter"/>
</dbReference>